<evidence type="ECO:0000259" key="2">
    <source>
        <dbReference type="Pfam" id="PF13439"/>
    </source>
</evidence>
<dbReference type="PANTHER" id="PTHR45947">
    <property type="entry name" value="SULFOQUINOVOSYL TRANSFERASE SQD2"/>
    <property type="match status" value="1"/>
</dbReference>
<comment type="caution">
    <text evidence="3">The sequence shown here is derived from an EMBL/GenBank/DDBJ whole genome shotgun (WGS) entry which is preliminary data.</text>
</comment>
<sequence length="395" mass="45443">MNILIISHFFPPHIGGVETASYNTAKQLVTRDHNVVILTSKNEKSSPKFQKMNGFLVYRFKSFYPPEIKGIPQTSSFGIMPMAILKLKKILKKHNIQIIHIQCREFLITFITFLLNRLIFKRDMYLTIQGRLKIGITGLYEYVFDIIITKFLYQKINKIICVSNSLQKRFILLRINPTKLIVIPNGVDISIFNPNISSKFLDKYIINKKNVKKIVYVGRLDPQKGVEFLIRSIPHIIKENNNVHLFILGNGNLELKLKNLVRKLKIQLYVTFISMIPLEKMAELYASADIFCLPSLHEGFPLSIAEALSMGLIIVASATEGIPDAIIEDKNGFLVKPGSVNSLVKKVLKALQLNDEQIREIRKRNINIAKNKYSWEILVKQIEEVYSECLHNYRI</sequence>
<dbReference type="CDD" id="cd03801">
    <property type="entry name" value="GT4_PimA-like"/>
    <property type="match status" value="1"/>
</dbReference>
<dbReference type="InterPro" id="IPR028098">
    <property type="entry name" value="Glyco_trans_4-like_N"/>
</dbReference>
<reference evidence="3" key="1">
    <citation type="journal article" date="2015" name="Nature">
        <title>Complex archaea that bridge the gap between prokaryotes and eukaryotes.</title>
        <authorList>
            <person name="Spang A."/>
            <person name="Saw J.H."/>
            <person name="Jorgensen S.L."/>
            <person name="Zaremba-Niedzwiedzka K."/>
            <person name="Martijn J."/>
            <person name="Lind A.E."/>
            <person name="van Eijk R."/>
            <person name="Schleper C."/>
            <person name="Guy L."/>
            <person name="Ettema T.J."/>
        </authorList>
    </citation>
    <scope>NUCLEOTIDE SEQUENCE</scope>
</reference>
<dbReference type="PANTHER" id="PTHR45947:SF3">
    <property type="entry name" value="SULFOQUINOVOSYL TRANSFERASE SQD2"/>
    <property type="match status" value="1"/>
</dbReference>
<dbReference type="AlphaFoldDB" id="A0A0F9EJS9"/>
<dbReference type="Pfam" id="PF00534">
    <property type="entry name" value="Glycos_transf_1"/>
    <property type="match status" value="1"/>
</dbReference>
<evidence type="ECO:0000313" key="3">
    <source>
        <dbReference type="EMBL" id="KKL74348.1"/>
    </source>
</evidence>
<evidence type="ECO:0008006" key="4">
    <source>
        <dbReference type="Google" id="ProtNLM"/>
    </source>
</evidence>
<dbReference type="InterPro" id="IPR050194">
    <property type="entry name" value="Glycosyltransferase_grp1"/>
</dbReference>
<dbReference type="Gene3D" id="3.40.50.2000">
    <property type="entry name" value="Glycogen Phosphorylase B"/>
    <property type="match status" value="2"/>
</dbReference>
<evidence type="ECO:0000259" key="1">
    <source>
        <dbReference type="Pfam" id="PF00534"/>
    </source>
</evidence>
<dbReference type="EMBL" id="LAZR01024684">
    <property type="protein sequence ID" value="KKL74348.1"/>
    <property type="molecule type" value="Genomic_DNA"/>
</dbReference>
<dbReference type="GO" id="GO:0016758">
    <property type="term" value="F:hexosyltransferase activity"/>
    <property type="evidence" value="ECO:0007669"/>
    <property type="project" value="TreeGrafter"/>
</dbReference>
<name>A0A0F9EJS9_9ZZZZ</name>
<protein>
    <recommendedName>
        <fullName evidence="4">Glycosyl transferase family 1 domain-containing protein</fullName>
    </recommendedName>
</protein>
<gene>
    <name evidence="3" type="ORF">LCGC14_2065800</name>
</gene>
<feature type="domain" description="Glycosyl transferase family 1" evidence="1">
    <location>
        <begin position="208"/>
        <end position="365"/>
    </location>
</feature>
<feature type="domain" description="Glycosyltransferase subfamily 4-like N-terminal" evidence="2">
    <location>
        <begin position="14"/>
        <end position="190"/>
    </location>
</feature>
<dbReference type="Pfam" id="PF13439">
    <property type="entry name" value="Glyco_transf_4"/>
    <property type="match status" value="1"/>
</dbReference>
<accession>A0A0F9EJS9</accession>
<dbReference type="InterPro" id="IPR001296">
    <property type="entry name" value="Glyco_trans_1"/>
</dbReference>
<organism evidence="3">
    <name type="scientific">marine sediment metagenome</name>
    <dbReference type="NCBI Taxonomy" id="412755"/>
    <lineage>
        <taxon>unclassified sequences</taxon>
        <taxon>metagenomes</taxon>
        <taxon>ecological metagenomes</taxon>
    </lineage>
</organism>
<proteinExistence type="predicted"/>
<dbReference type="SUPFAM" id="SSF53756">
    <property type="entry name" value="UDP-Glycosyltransferase/glycogen phosphorylase"/>
    <property type="match status" value="1"/>
</dbReference>